<evidence type="ECO:0000313" key="1">
    <source>
        <dbReference type="EMBL" id="TMS32444.1"/>
    </source>
</evidence>
<accession>A0A4U8UHV5</accession>
<protein>
    <submittedName>
        <fullName evidence="1">Uncharacterized protein</fullName>
    </submittedName>
</protein>
<name>A0A4U8UHV5_STECR</name>
<dbReference type="EMBL" id="AZBU02000001">
    <property type="protein sequence ID" value="TMS32444.1"/>
    <property type="molecule type" value="Genomic_DNA"/>
</dbReference>
<sequence length="68" mass="7423">MQKKPESECVVDFERRLALLSGSSDLQTPVAAPPPLERRAIKAFGSPLPFSGLQIDKPRVGCSMAQRL</sequence>
<gene>
    <name evidence="1" type="ORF">L596_000278</name>
</gene>
<comment type="caution">
    <text evidence="1">The sequence shown here is derived from an EMBL/GenBank/DDBJ whole genome shotgun (WGS) entry which is preliminary data.</text>
</comment>
<reference evidence="1 2" key="2">
    <citation type="journal article" date="2019" name="G3 (Bethesda)">
        <title>Hybrid Assembly of the Genome of the Entomopathogenic Nematode Steinernema carpocapsae Identifies the X-Chromosome.</title>
        <authorList>
            <person name="Serra L."/>
            <person name="Macchietto M."/>
            <person name="Macias-Munoz A."/>
            <person name="McGill C.J."/>
            <person name="Rodriguez I.M."/>
            <person name="Rodriguez B."/>
            <person name="Murad R."/>
            <person name="Mortazavi A."/>
        </authorList>
    </citation>
    <scope>NUCLEOTIDE SEQUENCE [LARGE SCALE GENOMIC DNA]</scope>
    <source>
        <strain evidence="1 2">ALL</strain>
    </source>
</reference>
<keyword evidence="2" id="KW-1185">Reference proteome</keyword>
<dbReference type="Proteomes" id="UP000298663">
    <property type="component" value="Unassembled WGS sequence"/>
</dbReference>
<proteinExistence type="predicted"/>
<organism evidence="1 2">
    <name type="scientific">Steinernema carpocapsae</name>
    <name type="common">Entomopathogenic nematode</name>
    <dbReference type="NCBI Taxonomy" id="34508"/>
    <lineage>
        <taxon>Eukaryota</taxon>
        <taxon>Metazoa</taxon>
        <taxon>Ecdysozoa</taxon>
        <taxon>Nematoda</taxon>
        <taxon>Chromadorea</taxon>
        <taxon>Rhabditida</taxon>
        <taxon>Tylenchina</taxon>
        <taxon>Panagrolaimomorpha</taxon>
        <taxon>Strongyloidoidea</taxon>
        <taxon>Steinernematidae</taxon>
        <taxon>Steinernema</taxon>
    </lineage>
</organism>
<evidence type="ECO:0000313" key="2">
    <source>
        <dbReference type="Proteomes" id="UP000298663"/>
    </source>
</evidence>
<reference evidence="1 2" key="1">
    <citation type="journal article" date="2015" name="Genome Biol.">
        <title>Comparative genomics of Steinernema reveals deeply conserved gene regulatory networks.</title>
        <authorList>
            <person name="Dillman A.R."/>
            <person name="Macchietto M."/>
            <person name="Porter C.F."/>
            <person name="Rogers A."/>
            <person name="Williams B."/>
            <person name="Antoshechkin I."/>
            <person name="Lee M.M."/>
            <person name="Goodwin Z."/>
            <person name="Lu X."/>
            <person name="Lewis E.E."/>
            <person name="Goodrich-Blair H."/>
            <person name="Stock S.P."/>
            <person name="Adams B.J."/>
            <person name="Sternberg P.W."/>
            <person name="Mortazavi A."/>
        </authorList>
    </citation>
    <scope>NUCLEOTIDE SEQUENCE [LARGE SCALE GENOMIC DNA]</scope>
    <source>
        <strain evidence="1 2">ALL</strain>
    </source>
</reference>
<dbReference type="AlphaFoldDB" id="A0A4U8UHV5"/>